<comment type="caution">
    <text evidence="1">The sequence shown here is derived from an EMBL/GenBank/DDBJ whole genome shotgun (WGS) entry which is preliminary data.</text>
</comment>
<accession>H1Q484</accession>
<gene>
    <name evidence="1" type="ORF">HMPREF9140_01722</name>
</gene>
<sequence length="141" mass="15904">MEIKKIFLVSVSMILLALTSCENENWTEWTPMSFVCEETTIDESENISVPASGGTYHIKCTNYRLIYLDYNSLRENDKKRLPSNWKAPIKELKGEWTEATMQDNVLTVSIKPNKSGEKRKSELIIRSAGVIGGVIFNQAAG</sequence>
<organism evidence="1 2">
    <name type="scientific">Prevotella micans F0438</name>
    <dbReference type="NCBI Taxonomy" id="883158"/>
    <lineage>
        <taxon>Bacteria</taxon>
        <taxon>Pseudomonadati</taxon>
        <taxon>Bacteroidota</taxon>
        <taxon>Bacteroidia</taxon>
        <taxon>Bacteroidales</taxon>
        <taxon>Prevotellaceae</taxon>
        <taxon>Prevotella</taxon>
    </lineage>
</organism>
<dbReference type="PROSITE" id="PS51257">
    <property type="entry name" value="PROKAR_LIPOPROTEIN"/>
    <property type="match status" value="1"/>
</dbReference>
<dbReference type="Proteomes" id="UP000016023">
    <property type="component" value="Unassembled WGS sequence"/>
</dbReference>
<protein>
    <recommendedName>
        <fullName evidence="3">Lipoprotein</fullName>
    </recommendedName>
</protein>
<dbReference type="AlphaFoldDB" id="H1Q484"/>
<proteinExistence type="predicted"/>
<dbReference type="EMBL" id="AGWK01000045">
    <property type="protein sequence ID" value="EHO67865.1"/>
    <property type="molecule type" value="Genomic_DNA"/>
</dbReference>
<evidence type="ECO:0000313" key="2">
    <source>
        <dbReference type="Proteomes" id="UP000016023"/>
    </source>
</evidence>
<dbReference type="STRING" id="883158.HMPREF9140_01722"/>
<evidence type="ECO:0008006" key="3">
    <source>
        <dbReference type="Google" id="ProtNLM"/>
    </source>
</evidence>
<keyword evidence="2" id="KW-1185">Reference proteome</keyword>
<evidence type="ECO:0000313" key="1">
    <source>
        <dbReference type="EMBL" id="EHO67865.1"/>
    </source>
</evidence>
<reference evidence="1 2" key="1">
    <citation type="submission" date="2011-12" db="EMBL/GenBank/DDBJ databases">
        <title>The Genome Sequence of Prevotella micans F0438.</title>
        <authorList>
            <consortium name="The Broad Institute Genome Sequencing Platform"/>
            <person name="Earl A."/>
            <person name="Ward D."/>
            <person name="Feldgarden M."/>
            <person name="Gevers D."/>
            <person name="Izard J."/>
            <person name="Baranova O.V."/>
            <person name="Blanton J.M."/>
            <person name="Wade W.G."/>
            <person name="Dewhirst F.E."/>
            <person name="Young S.K."/>
            <person name="Zeng Q."/>
            <person name="Gargeya S."/>
            <person name="Fitzgerald M."/>
            <person name="Haas B."/>
            <person name="Abouelleil A."/>
            <person name="Alvarado L."/>
            <person name="Arachchi H.M."/>
            <person name="Berlin A."/>
            <person name="Chapman S.B."/>
            <person name="Gearin G."/>
            <person name="Goldberg J."/>
            <person name="Griggs A."/>
            <person name="Gujja S."/>
            <person name="Hansen M."/>
            <person name="Heiman D."/>
            <person name="Howarth C."/>
            <person name="Larimer J."/>
            <person name="Lui A."/>
            <person name="MacDonald P.J.P."/>
            <person name="McCowen C."/>
            <person name="Montmayeur A."/>
            <person name="Murphy C."/>
            <person name="Neiman D."/>
            <person name="Pearson M."/>
            <person name="Priest M."/>
            <person name="Roberts A."/>
            <person name="Saif S."/>
            <person name="Shea T."/>
            <person name="Sisk P."/>
            <person name="Stolte C."/>
            <person name="Sykes S."/>
            <person name="Wortman J."/>
            <person name="Nusbaum C."/>
            <person name="Birren B."/>
        </authorList>
    </citation>
    <scope>NUCLEOTIDE SEQUENCE [LARGE SCALE GENOMIC DNA]</scope>
    <source>
        <strain evidence="1 2">F0438</strain>
    </source>
</reference>
<name>H1Q484_9BACT</name>
<dbReference type="HOGENOM" id="CLU_151917_0_0_10"/>
<dbReference type="RefSeq" id="WP_006953253.1">
    <property type="nucleotide sequence ID" value="NZ_JH594523.1"/>
</dbReference>